<accession>A0A6C0FDU8</accession>
<reference evidence="2" key="1">
    <citation type="journal article" date="2020" name="Nature">
        <title>Giant virus diversity and host interactions through global metagenomics.</title>
        <authorList>
            <person name="Schulz F."/>
            <person name="Roux S."/>
            <person name="Paez-Espino D."/>
            <person name="Jungbluth S."/>
            <person name="Walsh D.A."/>
            <person name="Denef V.J."/>
            <person name="McMahon K.D."/>
            <person name="Konstantinidis K.T."/>
            <person name="Eloe-Fadrosh E.A."/>
            <person name="Kyrpides N.C."/>
            <person name="Woyke T."/>
        </authorList>
    </citation>
    <scope>NUCLEOTIDE SEQUENCE</scope>
    <source>
        <strain evidence="2">GVMAG-S-ERX555967-131</strain>
    </source>
</reference>
<dbReference type="EMBL" id="MN738793">
    <property type="protein sequence ID" value="QHT37355.1"/>
    <property type="molecule type" value="Genomic_DNA"/>
</dbReference>
<evidence type="ECO:0000313" key="2">
    <source>
        <dbReference type="EMBL" id="QHT37355.1"/>
    </source>
</evidence>
<organism evidence="2">
    <name type="scientific">viral metagenome</name>
    <dbReference type="NCBI Taxonomy" id="1070528"/>
    <lineage>
        <taxon>unclassified sequences</taxon>
        <taxon>metagenomes</taxon>
        <taxon>organismal metagenomes</taxon>
    </lineage>
</organism>
<sequence length="123" mass="14608">MNKNKFLTCLPVISDIIKQHRQKQNSELENIKLEIEKLVKQYNRESNLKYAIEMKQYVNTKNTQNKIKKVIAQIKNAQTSRNVNRAQQINCAQKAYENLKSTLIFQHVAFQKIYGRKRRKTNI</sequence>
<protein>
    <submittedName>
        <fullName evidence="2">Uncharacterized protein</fullName>
    </submittedName>
</protein>
<dbReference type="AlphaFoldDB" id="A0A6C0FDU8"/>
<feature type="coiled-coil region" evidence="1">
    <location>
        <begin position="21"/>
        <end position="48"/>
    </location>
</feature>
<keyword evidence="1" id="KW-0175">Coiled coil</keyword>
<evidence type="ECO:0000256" key="1">
    <source>
        <dbReference type="SAM" id="Coils"/>
    </source>
</evidence>
<name>A0A6C0FDU8_9ZZZZ</name>
<proteinExistence type="predicted"/>